<dbReference type="RefSeq" id="WP_129253557.1">
    <property type="nucleotide sequence ID" value="NZ_SAXA01000003.1"/>
</dbReference>
<evidence type="ECO:0000256" key="6">
    <source>
        <dbReference type="SAM" id="Phobius"/>
    </source>
</evidence>
<dbReference type="PANTHER" id="PTHR12778">
    <property type="entry name" value="SOLUTE CARRIER FAMILY 33 ACETYL-COA TRANSPORTER -RELATED"/>
    <property type="match status" value="1"/>
</dbReference>
<keyword evidence="8" id="KW-1185">Reference proteome</keyword>
<dbReference type="GO" id="GO:0022857">
    <property type="term" value="F:transmembrane transporter activity"/>
    <property type="evidence" value="ECO:0007669"/>
    <property type="project" value="InterPro"/>
</dbReference>
<feature type="transmembrane region" description="Helical" evidence="6">
    <location>
        <begin position="73"/>
        <end position="93"/>
    </location>
</feature>
<keyword evidence="3 6" id="KW-0812">Transmembrane</keyword>
<comment type="caution">
    <text evidence="7">The sequence shown here is derived from an EMBL/GenBank/DDBJ whole genome shotgun (WGS) entry which is preliminary data.</text>
</comment>
<dbReference type="InterPro" id="IPR011701">
    <property type="entry name" value="MFS"/>
</dbReference>
<gene>
    <name evidence="7" type="ORF">EO244_05015</name>
</gene>
<evidence type="ECO:0000256" key="4">
    <source>
        <dbReference type="ARBA" id="ARBA00022989"/>
    </source>
</evidence>
<comment type="subcellular location">
    <subcellularLocation>
        <location evidence="1">Membrane</location>
        <topology evidence="1">Multi-pass membrane protein</topology>
    </subcellularLocation>
</comment>
<keyword evidence="4 6" id="KW-1133">Transmembrane helix</keyword>
<evidence type="ECO:0000256" key="5">
    <source>
        <dbReference type="ARBA" id="ARBA00023136"/>
    </source>
</evidence>
<dbReference type="AlphaFoldDB" id="A0A4Q1JNE5"/>
<dbReference type="OrthoDB" id="9787815at2"/>
<name>A0A4Q1JNE5_9BACT</name>
<keyword evidence="5 6" id="KW-0472">Membrane</keyword>
<sequence>MNKQNRSPWAWIPSLYFAEGLPYVVVMTVAVIMYKRLDISNTDIALYTSWLYLPWVIKPIWSPFVDIIKSKRWWIVSMQLLIGAALAGVAFTIPTSNFFQSSLAFLWILAFSSATHDIAADGFYMHGLDKHKQAYFIGIRSTFYRIAMITGQGLLIVLAGHFESIKLFSQNEKNIPLAWSLTFVIIALSFLIIALYHKFALPKPQDDANKEIKSFSSVFEDFAETFISFFSKKDIFKILGLLLVYRLGESQLVKMASPFLLDSKEVGGLALSTSEVGIIYGTIGVLALTIGGILGGYLASRNGLKHWIWWMVIAINLPNLVYVYLSQALPDSFLLISASVAVEQFGYGFGFTAYMLYQIYVSEGEHKTAHFAFCTGFMALGMMLPGMISGWIQELIGYQHFFIWVMICTIPSFIMIKLIDINPKFGIKTKEI</sequence>
<feature type="transmembrane region" description="Helical" evidence="6">
    <location>
        <begin position="12"/>
        <end position="32"/>
    </location>
</feature>
<dbReference type="InterPro" id="IPR036259">
    <property type="entry name" value="MFS_trans_sf"/>
</dbReference>
<feature type="transmembrane region" description="Helical" evidence="6">
    <location>
        <begin position="277"/>
        <end position="300"/>
    </location>
</feature>
<feature type="transmembrane region" description="Helical" evidence="6">
    <location>
        <begin position="146"/>
        <end position="165"/>
    </location>
</feature>
<dbReference type="CDD" id="cd17486">
    <property type="entry name" value="MFS_AmpG_like"/>
    <property type="match status" value="1"/>
</dbReference>
<feature type="transmembrane region" description="Helical" evidence="6">
    <location>
        <begin position="398"/>
        <end position="419"/>
    </location>
</feature>
<feature type="transmembrane region" description="Helical" evidence="6">
    <location>
        <begin position="44"/>
        <end position="61"/>
    </location>
</feature>
<evidence type="ECO:0000313" key="7">
    <source>
        <dbReference type="EMBL" id="RXQ96198.1"/>
    </source>
</evidence>
<protein>
    <submittedName>
        <fullName evidence="7">MFS transporter</fullName>
    </submittedName>
</protein>
<evidence type="ECO:0000256" key="3">
    <source>
        <dbReference type="ARBA" id="ARBA00022692"/>
    </source>
</evidence>
<organism evidence="7 8">
    <name type="scientific">Ancylomarina salipaludis</name>
    <dbReference type="NCBI Taxonomy" id="2501299"/>
    <lineage>
        <taxon>Bacteria</taxon>
        <taxon>Pseudomonadati</taxon>
        <taxon>Bacteroidota</taxon>
        <taxon>Bacteroidia</taxon>
        <taxon>Marinilabiliales</taxon>
        <taxon>Marinifilaceae</taxon>
        <taxon>Ancylomarina</taxon>
    </lineage>
</organism>
<evidence type="ECO:0000256" key="1">
    <source>
        <dbReference type="ARBA" id="ARBA00004141"/>
    </source>
</evidence>
<dbReference type="EMBL" id="SAXA01000003">
    <property type="protein sequence ID" value="RXQ96198.1"/>
    <property type="molecule type" value="Genomic_DNA"/>
</dbReference>
<dbReference type="PANTHER" id="PTHR12778:SF10">
    <property type="entry name" value="MAJOR FACILITATOR SUPERFAMILY DOMAIN-CONTAINING PROTEIN 3"/>
    <property type="match status" value="1"/>
</dbReference>
<dbReference type="InterPro" id="IPR004752">
    <property type="entry name" value="AmpG_permease/AT-1"/>
</dbReference>
<keyword evidence="2" id="KW-0813">Transport</keyword>
<dbReference type="Proteomes" id="UP000289703">
    <property type="component" value="Unassembled WGS sequence"/>
</dbReference>
<dbReference type="SUPFAM" id="SSF103473">
    <property type="entry name" value="MFS general substrate transporter"/>
    <property type="match status" value="1"/>
</dbReference>
<accession>A0A4Q1JNE5</accession>
<dbReference type="Pfam" id="PF07690">
    <property type="entry name" value="MFS_1"/>
    <property type="match status" value="1"/>
</dbReference>
<reference evidence="7 8" key="1">
    <citation type="submission" date="2019-01" db="EMBL/GenBank/DDBJ databases">
        <title>Ancylomarina salipaludis sp. nov., isolated from a salt marsh.</title>
        <authorList>
            <person name="Yoon J.-H."/>
        </authorList>
    </citation>
    <scope>NUCLEOTIDE SEQUENCE [LARGE SCALE GENOMIC DNA]</scope>
    <source>
        <strain evidence="7 8">SHSM-M15</strain>
    </source>
</reference>
<dbReference type="GO" id="GO:0016020">
    <property type="term" value="C:membrane"/>
    <property type="evidence" value="ECO:0007669"/>
    <property type="project" value="UniProtKB-SubCell"/>
</dbReference>
<proteinExistence type="predicted"/>
<feature type="transmembrane region" description="Helical" evidence="6">
    <location>
        <begin position="177"/>
        <end position="196"/>
    </location>
</feature>
<feature type="transmembrane region" description="Helical" evidence="6">
    <location>
        <begin position="333"/>
        <end position="357"/>
    </location>
</feature>
<feature type="transmembrane region" description="Helical" evidence="6">
    <location>
        <begin position="307"/>
        <end position="327"/>
    </location>
</feature>
<evidence type="ECO:0000313" key="8">
    <source>
        <dbReference type="Proteomes" id="UP000289703"/>
    </source>
</evidence>
<feature type="transmembrane region" description="Helical" evidence="6">
    <location>
        <begin position="369"/>
        <end position="392"/>
    </location>
</feature>
<evidence type="ECO:0000256" key="2">
    <source>
        <dbReference type="ARBA" id="ARBA00022448"/>
    </source>
</evidence>
<dbReference type="Gene3D" id="1.20.1250.20">
    <property type="entry name" value="MFS general substrate transporter like domains"/>
    <property type="match status" value="2"/>
</dbReference>